<comment type="caution">
    <text evidence="6">The sequence shown here is derived from an EMBL/GenBank/DDBJ whole genome shotgun (WGS) entry which is preliminary data.</text>
</comment>
<dbReference type="Pfam" id="PF00196">
    <property type="entry name" value="GerE"/>
    <property type="match status" value="1"/>
</dbReference>
<dbReference type="PROSITE" id="PS00622">
    <property type="entry name" value="HTH_LUXR_1"/>
    <property type="match status" value="1"/>
</dbReference>
<dbReference type="InterPro" id="IPR001789">
    <property type="entry name" value="Sig_transdc_resp-reg_receiver"/>
</dbReference>
<dbReference type="AlphaFoldDB" id="A0A3E1REN7"/>
<dbReference type="Pfam" id="PF00072">
    <property type="entry name" value="Response_reg"/>
    <property type="match status" value="1"/>
</dbReference>
<evidence type="ECO:0000259" key="5">
    <source>
        <dbReference type="PROSITE" id="PS50110"/>
    </source>
</evidence>
<organism evidence="6 7">
    <name type="scientific">Rhodoferax lacus</name>
    <dbReference type="NCBI Taxonomy" id="2184758"/>
    <lineage>
        <taxon>Bacteria</taxon>
        <taxon>Pseudomonadati</taxon>
        <taxon>Pseudomonadota</taxon>
        <taxon>Betaproteobacteria</taxon>
        <taxon>Burkholderiales</taxon>
        <taxon>Comamonadaceae</taxon>
        <taxon>Rhodoferax</taxon>
    </lineage>
</organism>
<evidence type="ECO:0000259" key="4">
    <source>
        <dbReference type="PROSITE" id="PS50043"/>
    </source>
</evidence>
<evidence type="ECO:0000313" key="6">
    <source>
        <dbReference type="EMBL" id="RFO97829.1"/>
    </source>
</evidence>
<dbReference type="CDD" id="cd17535">
    <property type="entry name" value="REC_NarL-like"/>
    <property type="match status" value="1"/>
</dbReference>
<dbReference type="SMART" id="SM00448">
    <property type="entry name" value="REC"/>
    <property type="match status" value="1"/>
</dbReference>
<dbReference type="Gene3D" id="3.40.50.2300">
    <property type="match status" value="1"/>
</dbReference>
<dbReference type="GO" id="GO:0003677">
    <property type="term" value="F:DNA binding"/>
    <property type="evidence" value="ECO:0007669"/>
    <property type="project" value="UniProtKB-KW"/>
</dbReference>
<evidence type="ECO:0000256" key="3">
    <source>
        <dbReference type="PROSITE-ProRule" id="PRU00169"/>
    </source>
</evidence>
<reference evidence="6 7" key="1">
    <citation type="submission" date="2018-05" db="EMBL/GenBank/DDBJ databases">
        <title>Rhodoferax soyangensis sp.nov., isolated from an oligotrophic freshwater lake.</title>
        <authorList>
            <person name="Park M."/>
        </authorList>
    </citation>
    <scope>NUCLEOTIDE SEQUENCE [LARGE SCALE GENOMIC DNA]</scope>
    <source>
        <strain evidence="6 7">IMCC26218</strain>
    </source>
</reference>
<name>A0A3E1REN7_9BURK</name>
<sequence>MRFLLVEDHPIFRFGLRQLILQRWPQAVFADAESVEKALQEIRQCEWDIAIVDLNLPDAQGLEGLSRIRRASAGLRILVLSLHEEAVYARQALQLGAQGYLTKENAPDELVLAIDKVLAGGRYLSQNIAQSLALGEGRDGGEDAMESLGSQEYRVMLQLIAGVRVSEIALQMNLSPKTVSTYRTRLFEKLGVGSNVELALYCRQRGITGELP</sequence>
<keyword evidence="2 6" id="KW-0238">DNA-binding</keyword>
<dbReference type="SUPFAM" id="SSF52172">
    <property type="entry name" value="CheY-like"/>
    <property type="match status" value="1"/>
</dbReference>
<dbReference type="InterPro" id="IPR058245">
    <property type="entry name" value="NreC/VraR/RcsB-like_REC"/>
</dbReference>
<feature type="domain" description="Response regulatory" evidence="5">
    <location>
        <begin position="2"/>
        <end position="118"/>
    </location>
</feature>
<dbReference type="InterPro" id="IPR039420">
    <property type="entry name" value="WalR-like"/>
</dbReference>
<dbReference type="GO" id="GO:0000160">
    <property type="term" value="P:phosphorelay signal transduction system"/>
    <property type="evidence" value="ECO:0007669"/>
    <property type="project" value="InterPro"/>
</dbReference>
<dbReference type="InterPro" id="IPR011006">
    <property type="entry name" value="CheY-like_superfamily"/>
</dbReference>
<evidence type="ECO:0000256" key="2">
    <source>
        <dbReference type="ARBA" id="ARBA00023125"/>
    </source>
</evidence>
<dbReference type="SUPFAM" id="SSF46894">
    <property type="entry name" value="C-terminal effector domain of the bipartite response regulators"/>
    <property type="match status" value="1"/>
</dbReference>
<dbReference type="GO" id="GO:0006355">
    <property type="term" value="P:regulation of DNA-templated transcription"/>
    <property type="evidence" value="ECO:0007669"/>
    <property type="project" value="InterPro"/>
</dbReference>
<feature type="domain" description="HTH luxR-type" evidence="4">
    <location>
        <begin position="141"/>
        <end position="206"/>
    </location>
</feature>
<dbReference type="InterPro" id="IPR016032">
    <property type="entry name" value="Sig_transdc_resp-reg_C-effctor"/>
</dbReference>
<dbReference type="PRINTS" id="PR00038">
    <property type="entry name" value="HTHLUXR"/>
</dbReference>
<protein>
    <submittedName>
        <fullName evidence="6">DNA-binding response regulator</fullName>
    </submittedName>
</protein>
<evidence type="ECO:0000256" key="1">
    <source>
        <dbReference type="ARBA" id="ARBA00022553"/>
    </source>
</evidence>
<accession>A0A3E1REN7</accession>
<keyword evidence="7" id="KW-1185">Reference proteome</keyword>
<feature type="modified residue" description="4-aspartylphosphate" evidence="3">
    <location>
        <position position="53"/>
    </location>
</feature>
<gene>
    <name evidence="6" type="ORF">DIC66_03615</name>
</gene>
<dbReference type="PROSITE" id="PS50110">
    <property type="entry name" value="RESPONSE_REGULATORY"/>
    <property type="match status" value="1"/>
</dbReference>
<dbReference type="EMBL" id="QFZK01000002">
    <property type="protein sequence ID" value="RFO97829.1"/>
    <property type="molecule type" value="Genomic_DNA"/>
</dbReference>
<dbReference type="PROSITE" id="PS50043">
    <property type="entry name" value="HTH_LUXR_2"/>
    <property type="match status" value="1"/>
</dbReference>
<dbReference type="RefSeq" id="WP_117174184.1">
    <property type="nucleotide sequence ID" value="NZ_QFZK01000002.1"/>
</dbReference>
<dbReference type="PANTHER" id="PTHR43214:SF43">
    <property type="entry name" value="TWO-COMPONENT RESPONSE REGULATOR"/>
    <property type="match status" value="1"/>
</dbReference>
<dbReference type="PANTHER" id="PTHR43214">
    <property type="entry name" value="TWO-COMPONENT RESPONSE REGULATOR"/>
    <property type="match status" value="1"/>
</dbReference>
<dbReference type="Proteomes" id="UP000260665">
    <property type="component" value="Unassembled WGS sequence"/>
</dbReference>
<keyword evidence="1 3" id="KW-0597">Phosphoprotein</keyword>
<proteinExistence type="predicted"/>
<dbReference type="OrthoDB" id="3374006at2"/>
<dbReference type="InterPro" id="IPR000792">
    <property type="entry name" value="Tscrpt_reg_LuxR_C"/>
</dbReference>
<dbReference type="SMART" id="SM00421">
    <property type="entry name" value="HTH_LUXR"/>
    <property type="match status" value="1"/>
</dbReference>
<evidence type="ECO:0000313" key="7">
    <source>
        <dbReference type="Proteomes" id="UP000260665"/>
    </source>
</evidence>
<dbReference type="CDD" id="cd06170">
    <property type="entry name" value="LuxR_C_like"/>
    <property type="match status" value="1"/>
</dbReference>